<dbReference type="GO" id="GO:0006270">
    <property type="term" value="P:DNA replication initiation"/>
    <property type="evidence" value="ECO:0007669"/>
    <property type="project" value="TreeGrafter"/>
</dbReference>
<keyword evidence="8" id="KW-0460">Magnesium</keyword>
<dbReference type="FunFam" id="1.10.8.60:FF:000274">
    <property type="entry name" value="Origin recognition complex subunit 1"/>
    <property type="match status" value="1"/>
</dbReference>
<dbReference type="STRING" id="5486.A0A367XT26"/>
<keyword evidence="10 13" id="KW-0539">Nucleus</keyword>
<comment type="function">
    <text evidence="13">Component of the origin recognition complex (ORC) that binds origins of replication. DNA-binding is ATP-dependent, however specific DNA sequences that define origins of replication have not been identified so far. ORC is required to assemble the pre-replication complex necessary to initiate DNA replication.</text>
</comment>
<comment type="caution">
    <text evidence="16">The sequence shown here is derived from an EMBL/GenBank/DDBJ whole genome shotgun (WGS) entry which is preliminary data.</text>
</comment>
<dbReference type="InterPro" id="IPR048867">
    <property type="entry name" value="WHD_ORC1"/>
</dbReference>
<dbReference type="GO" id="GO:0003682">
    <property type="term" value="F:chromatin binding"/>
    <property type="evidence" value="ECO:0007669"/>
    <property type="project" value="InterPro"/>
</dbReference>
<keyword evidence="7 13" id="KW-0067">ATP-binding</keyword>
<dbReference type="SUPFAM" id="SSF52540">
    <property type="entry name" value="P-loop containing nucleoside triphosphate hydrolases"/>
    <property type="match status" value="1"/>
</dbReference>
<evidence type="ECO:0000256" key="3">
    <source>
        <dbReference type="ARBA" id="ARBA00019081"/>
    </source>
</evidence>
<evidence type="ECO:0000256" key="11">
    <source>
        <dbReference type="ARBA" id="ARBA00053599"/>
    </source>
</evidence>
<dbReference type="Gene3D" id="3.40.50.300">
    <property type="entry name" value="P-loop containing nucleotide triphosphate hydrolases"/>
    <property type="match status" value="1"/>
</dbReference>
<evidence type="ECO:0000313" key="16">
    <source>
        <dbReference type="EMBL" id="RCK56390.1"/>
    </source>
</evidence>
<dbReference type="GO" id="GO:0003688">
    <property type="term" value="F:DNA replication origin binding"/>
    <property type="evidence" value="ECO:0007669"/>
    <property type="project" value="TreeGrafter"/>
</dbReference>
<dbReference type="EMBL" id="QLNQ01000029">
    <property type="protein sequence ID" value="RCK56390.1"/>
    <property type="molecule type" value="Genomic_DNA"/>
</dbReference>
<feature type="compositionally biased region" description="Basic and acidic residues" evidence="14">
    <location>
        <begin position="283"/>
        <end position="301"/>
    </location>
</feature>
<dbReference type="InterPro" id="IPR050311">
    <property type="entry name" value="ORC1/CDC6"/>
</dbReference>
<evidence type="ECO:0000256" key="5">
    <source>
        <dbReference type="ARBA" id="ARBA00022723"/>
    </source>
</evidence>
<keyword evidence="5" id="KW-0479">Metal-binding</keyword>
<feature type="compositionally biased region" description="Basic and acidic residues" evidence="14">
    <location>
        <begin position="248"/>
        <end position="257"/>
    </location>
</feature>
<evidence type="ECO:0000256" key="12">
    <source>
        <dbReference type="ARBA" id="ARBA00062293"/>
    </source>
</evidence>
<dbReference type="InterPro" id="IPR003959">
    <property type="entry name" value="ATPase_AAA_core"/>
</dbReference>
<evidence type="ECO:0000256" key="4">
    <source>
        <dbReference type="ARBA" id="ARBA00022705"/>
    </source>
</evidence>
<organism evidence="16 17">
    <name type="scientific">Candida viswanathii</name>
    <dbReference type="NCBI Taxonomy" id="5486"/>
    <lineage>
        <taxon>Eukaryota</taxon>
        <taxon>Fungi</taxon>
        <taxon>Dikarya</taxon>
        <taxon>Ascomycota</taxon>
        <taxon>Saccharomycotina</taxon>
        <taxon>Pichiomycetes</taxon>
        <taxon>Debaryomycetaceae</taxon>
        <taxon>Candida/Lodderomyces clade</taxon>
        <taxon>Candida</taxon>
    </lineage>
</organism>
<dbReference type="Gene3D" id="1.10.8.60">
    <property type="match status" value="1"/>
</dbReference>
<dbReference type="InterPro" id="IPR041083">
    <property type="entry name" value="AAA_lid_10"/>
</dbReference>
<dbReference type="Pfam" id="PF21312">
    <property type="entry name" value="WHD_ORC1"/>
    <property type="match status" value="1"/>
</dbReference>
<evidence type="ECO:0000256" key="10">
    <source>
        <dbReference type="ARBA" id="ARBA00023242"/>
    </source>
</evidence>
<comment type="subunit">
    <text evidence="12 13">ORC is composed of six subunits.</text>
</comment>
<accession>A0A367XT26</accession>
<feature type="compositionally biased region" description="Polar residues" evidence="14">
    <location>
        <begin position="33"/>
        <end position="42"/>
    </location>
</feature>
<feature type="compositionally biased region" description="Acidic residues" evidence="14">
    <location>
        <begin position="302"/>
        <end position="313"/>
    </location>
</feature>
<dbReference type="PROSITE" id="PS51038">
    <property type="entry name" value="BAH"/>
    <property type="match status" value="1"/>
</dbReference>
<dbReference type="FunFam" id="3.40.50.300:FF:000199">
    <property type="entry name" value="Origin recognition complex subunit 1"/>
    <property type="match status" value="1"/>
</dbReference>
<dbReference type="Proteomes" id="UP000253472">
    <property type="component" value="Unassembled WGS sequence"/>
</dbReference>
<feature type="region of interest" description="Disordered" evidence="14">
    <location>
        <begin position="1"/>
        <end position="42"/>
    </location>
</feature>
<evidence type="ECO:0000256" key="2">
    <source>
        <dbReference type="ARBA" id="ARBA00008398"/>
    </source>
</evidence>
<dbReference type="PANTHER" id="PTHR10763">
    <property type="entry name" value="CELL DIVISION CONTROL PROTEIN 6-RELATED"/>
    <property type="match status" value="1"/>
</dbReference>
<dbReference type="Pfam" id="PF17872">
    <property type="entry name" value="AAA_lid_10"/>
    <property type="match status" value="1"/>
</dbReference>
<proteinExistence type="inferred from homology"/>
<dbReference type="Gene3D" id="2.30.30.490">
    <property type="match status" value="1"/>
</dbReference>
<sequence>MLCAKGWEHRTEDEGNDDINGLSVPVTRRGRTSRSLSNPQASTAATSRITLIRQEDGAEFKVGDAIEASLKGGILPSGLQLGIIKQIKFGTSEFILVHVMWFLRTDEVDGLPDGLADGNEVFLTPYVSEVKYTDFVRHISVLSEDQFGEIVIDDSNSNNTFLLRRITDDYGHFSEKIDYEELRELLISSHDEFVQKVTKAELPVSEKLEGRGTRRSRRQASGLTVAPTKRERKAPQPKPAAKPSTQTKTKDSKETKSKRGAKQPEPQPEPTASSSRRAKTKKAAKEPETTKEDGIDTKEADDAIEEDSSEDSAAESNYVANEEEEEEDEEIESEEEEIEEDVSDAEIEDDEDDDEEFGKKRKKRKQSPRKGGTPSPKRKSKGQHDNSEMEKFYSAVTPIKSIKYKTLDRSSLPVFLSPTKNAADGFTDPTSHAFKEMKQKLHTSQKLNALPGREDEFAMIYMNLESAVNEGTGCCVYVSGVPGMGKTATIKDVVQQMSESQTTGEIRPFSYVELNGLKLLNPNVAYEVLWEHISGHKVSPPNAALLLEEYFKTEQADRKPLIVLMDELDQIATKKQNVMYNFFNWPTYNTSKLIVIAVANTMDLPERVLSNKISSRLGLRRIQFKGYTFQQLGDIISHRLEMITKNNRKKVTISADAIGFASRKVASVSGDARRALTICRRAVEIAEKQYHEKNDSASNSGDEDEETYEVLISHISTAINETVNSPLAQFIGSLPFTPKLVLAAMLRMTRRTGLAESKLGDIISEMKNALAMSTDPKRKKSGELDMIDMLYTDKIFGNDSDNATNLRVHFFRQVVTSLVEAGIIAFQASAGERSKLVQLNVSEEEIVSVLKKDSQITGFL</sequence>
<dbReference type="GO" id="GO:0005524">
    <property type="term" value="F:ATP binding"/>
    <property type="evidence" value="ECO:0007669"/>
    <property type="project" value="UniProtKB-KW"/>
</dbReference>
<dbReference type="GO" id="GO:0016887">
    <property type="term" value="F:ATP hydrolysis activity"/>
    <property type="evidence" value="ECO:0007669"/>
    <property type="project" value="InterPro"/>
</dbReference>
<keyword evidence="4 13" id="KW-0235">DNA replication</keyword>
<evidence type="ECO:0000256" key="13">
    <source>
        <dbReference type="RuleBase" id="RU365058"/>
    </source>
</evidence>
<evidence type="ECO:0000259" key="15">
    <source>
        <dbReference type="PROSITE" id="PS51038"/>
    </source>
</evidence>
<dbReference type="OrthoDB" id="1926878at2759"/>
<feature type="compositionally biased region" description="Basic and acidic residues" evidence="14">
    <location>
        <begin position="1"/>
        <end position="13"/>
    </location>
</feature>
<feature type="region of interest" description="Disordered" evidence="14">
    <location>
        <begin position="205"/>
        <end position="391"/>
    </location>
</feature>
<reference evidence="16 17" key="1">
    <citation type="submission" date="2018-06" db="EMBL/GenBank/DDBJ databases">
        <title>Whole genome sequencing of Candida tropicalis (genome annotated by CSBL at Korea University).</title>
        <authorList>
            <person name="Ahn J."/>
        </authorList>
    </citation>
    <scope>NUCLEOTIDE SEQUENCE [LARGE SCALE GENOMIC DNA]</scope>
    <source>
        <strain evidence="16 17">ATCC 20962</strain>
    </source>
</reference>
<protein>
    <recommendedName>
        <fullName evidence="3 13">Origin recognition complex subunit 1</fullName>
    </recommendedName>
</protein>
<dbReference type="PANTHER" id="PTHR10763:SF23">
    <property type="entry name" value="ORIGIN RECOGNITION COMPLEX SUBUNIT 1"/>
    <property type="match status" value="1"/>
</dbReference>
<keyword evidence="6 13" id="KW-0547">Nucleotide-binding</keyword>
<feature type="domain" description="BAH" evidence="15">
    <location>
        <begin position="58"/>
        <end position="178"/>
    </location>
</feature>
<dbReference type="InterPro" id="IPR001025">
    <property type="entry name" value="BAH_dom"/>
</dbReference>
<feature type="compositionally biased region" description="Acidic residues" evidence="14">
    <location>
        <begin position="321"/>
        <end position="356"/>
    </location>
</feature>
<comment type="similarity">
    <text evidence="2 13">Belongs to the ORC1 family.</text>
</comment>
<feature type="compositionally biased region" description="Basic and acidic residues" evidence="14">
    <location>
        <begin position="382"/>
        <end position="391"/>
    </location>
</feature>
<evidence type="ECO:0000256" key="9">
    <source>
        <dbReference type="ARBA" id="ARBA00023125"/>
    </source>
</evidence>
<evidence type="ECO:0000256" key="1">
    <source>
        <dbReference type="ARBA" id="ARBA00004123"/>
    </source>
</evidence>
<dbReference type="InterPro" id="IPR043151">
    <property type="entry name" value="BAH_sf"/>
</dbReference>
<keyword evidence="17" id="KW-1185">Reference proteome</keyword>
<dbReference type="GO" id="GO:0005664">
    <property type="term" value="C:nuclear origin of replication recognition complex"/>
    <property type="evidence" value="ECO:0007669"/>
    <property type="project" value="TreeGrafter"/>
</dbReference>
<name>A0A367XT26_9ASCO</name>
<gene>
    <name evidence="16" type="primary">ORC1_0</name>
    <name evidence="16" type="ORF">Cantr_04933</name>
</gene>
<dbReference type="InterPro" id="IPR027417">
    <property type="entry name" value="P-loop_NTPase"/>
</dbReference>
<keyword evidence="9 13" id="KW-0238">DNA-binding</keyword>
<dbReference type="AlphaFoldDB" id="A0A367XT26"/>
<dbReference type="GO" id="GO:0046872">
    <property type="term" value="F:metal ion binding"/>
    <property type="evidence" value="ECO:0007669"/>
    <property type="project" value="UniProtKB-KW"/>
</dbReference>
<evidence type="ECO:0000256" key="14">
    <source>
        <dbReference type="SAM" id="MobiDB-lite"/>
    </source>
</evidence>
<dbReference type="GO" id="GO:0033314">
    <property type="term" value="P:mitotic DNA replication checkpoint signaling"/>
    <property type="evidence" value="ECO:0007669"/>
    <property type="project" value="TreeGrafter"/>
</dbReference>
<comment type="function">
    <text evidence="11">Component of the origin recognition complex (ORC) that binds origins of replication. It has a role in both chromosomal replication and mating type transcriptional silencing. Binds to the ARS consensus sequence (ACS) of origins of replication in an ATP-dependent manner.</text>
</comment>
<comment type="subcellular location">
    <subcellularLocation>
        <location evidence="1 13">Nucleus</location>
    </subcellularLocation>
</comment>
<evidence type="ECO:0000256" key="7">
    <source>
        <dbReference type="ARBA" id="ARBA00022840"/>
    </source>
</evidence>
<dbReference type="Pfam" id="PF00004">
    <property type="entry name" value="AAA"/>
    <property type="match status" value="1"/>
</dbReference>
<feature type="compositionally biased region" description="Basic residues" evidence="14">
    <location>
        <begin position="359"/>
        <end position="368"/>
    </location>
</feature>
<evidence type="ECO:0000256" key="6">
    <source>
        <dbReference type="ARBA" id="ARBA00022741"/>
    </source>
</evidence>
<dbReference type="SUPFAM" id="SSF82061">
    <property type="entry name" value="BAH domain"/>
    <property type="match status" value="1"/>
</dbReference>
<dbReference type="CDD" id="cd00009">
    <property type="entry name" value="AAA"/>
    <property type="match status" value="1"/>
</dbReference>
<evidence type="ECO:0000256" key="8">
    <source>
        <dbReference type="ARBA" id="ARBA00022842"/>
    </source>
</evidence>
<evidence type="ECO:0000313" key="17">
    <source>
        <dbReference type="Proteomes" id="UP000253472"/>
    </source>
</evidence>